<accession>A0ABU9LJ92</accession>
<dbReference type="Gene3D" id="1.20.140.10">
    <property type="entry name" value="Butyryl-CoA Dehydrogenase, subunit A, domain 3"/>
    <property type="match status" value="1"/>
</dbReference>
<dbReference type="InterPro" id="IPR036250">
    <property type="entry name" value="AcylCo_DH-like_C"/>
</dbReference>
<evidence type="ECO:0000256" key="5">
    <source>
        <dbReference type="ARBA" id="ARBA00023002"/>
    </source>
</evidence>
<dbReference type="InterPro" id="IPR013786">
    <property type="entry name" value="AcylCoA_DH/ox_N"/>
</dbReference>
<dbReference type="Pfam" id="PF00441">
    <property type="entry name" value="Acyl-CoA_dh_1"/>
    <property type="match status" value="1"/>
</dbReference>
<feature type="domain" description="Acyl-CoA dehydrogenase/oxidase N-terminal" evidence="7">
    <location>
        <begin position="6"/>
        <end position="118"/>
    </location>
</feature>
<dbReference type="Gene3D" id="1.10.540.10">
    <property type="entry name" value="Acyl-CoA dehydrogenase/oxidase, N-terminal domain"/>
    <property type="match status" value="1"/>
</dbReference>
<evidence type="ECO:0000256" key="2">
    <source>
        <dbReference type="ARBA" id="ARBA00009347"/>
    </source>
</evidence>
<evidence type="ECO:0000259" key="6">
    <source>
        <dbReference type="Pfam" id="PF00441"/>
    </source>
</evidence>
<comment type="similarity">
    <text evidence="2">Belongs to the acyl-CoA dehydrogenase family.</text>
</comment>
<evidence type="ECO:0000259" key="7">
    <source>
        <dbReference type="Pfam" id="PF02771"/>
    </source>
</evidence>
<evidence type="ECO:0000313" key="9">
    <source>
        <dbReference type="Proteomes" id="UP001398420"/>
    </source>
</evidence>
<proteinExistence type="inferred from homology"/>
<dbReference type="EMBL" id="JBCEWA010000004">
    <property type="protein sequence ID" value="MEL5988095.1"/>
    <property type="molecule type" value="Genomic_DNA"/>
</dbReference>
<dbReference type="PANTHER" id="PTHR43884">
    <property type="entry name" value="ACYL-COA DEHYDROGENASE"/>
    <property type="match status" value="1"/>
</dbReference>
<dbReference type="CDD" id="cd00567">
    <property type="entry name" value="ACAD"/>
    <property type="match status" value="1"/>
</dbReference>
<protein>
    <submittedName>
        <fullName evidence="8">Acyl-CoA dehydrogenase family protein</fullName>
        <ecNumber evidence="8">1.-.-.-</ecNumber>
    </submittedName>
</protein>
<sequence>MDFSLSEEQEMFRNYAKKSLADLEGTQIARRYAAGDCIAIQQSHDSLVELGCTGLNIEEAYDGMGLGALDLVPIFEEAGAVLLPGLLLETQSFVVPLLQKFGSQHQKETYLPRIASGEVKVSIAWLEPESSYRPAGIQLSAQHGQLNGTKIMVPDAELADYLVVIARVQEGRDEAGVRAMIVPTADVAIQPQASMDETRHVANVFFQNVAYTEEQVIGDWHAIQESLLSFNAALAAMIVGSLDRIVHTVTEYANIREQFGQPIGRFQAIKHRIVDMKMDLETARSLAHYANWAYETNAEDRVQAVAAARIFATEAFNRVAGHSVQIHGGIGFTEELDCHLYVKRARFYEHYLGSTADYYAQAAKALGLTAVEQQVIV</sequence>
<dbReference type="InterPro" id="IPR037069">
    <property type="entry name" value="AcylCoA_DH/ox_N_sf"/>
</dbReference>
<dbReference type="InterPro" id="IPR009075">
    <property type="entry name" value="AcylCo_DH/oxidase_C"/>
</dbReference>
<dbReference type="GO" id="GO:0016491">
    <property type="term" value="F:oxidoreductase activity"/>
    <property type="evidence" value="ECO:0007669"/>
    <property type="project" value="UniProtKB-KW"/>
</dbReference>
<dbReference type="RefSeq" id="WP_087680619.1">
    <property type="nucleotide sequence ID" value="NZ_JBCEWA010000004.1"/>
</dbReference>
<organism evidence="8 9">
    <name type="scientific">Kurthia gibsonii</name>
    <dbReference type="NCBI Taxonomy" id="33946"/>
    <lineage>
        <taxon>Bacteria</taxon>
        <taxon>Bacillati</taxon>
        <taxon>Bacillota</taxon>
        <taxon>Bacilli</taxon>
        <taxon>Bacillales</taxon>
        <taxon>Caryophanaceae</taxon>
        <taxon>Kurthia</taxon>
    </lineage>
</organism>
<comment type="cofactor">
    <cofactor evidence="1">
        <name>FAD</name>
        <dbReference type="ChEBI" id="CHEBI:57692"/>
    </cofactor>
</comment>
<feature type="domain" description="Acyl-CoA dehydrogenase/oxidase C-terminal" evidence="6">
    <location>
        <begin position="220"/>
        <end position="356"/>
    </location>
</feature>
<comment type="caution">
    <text evidence="8">The sequence shown here is derived from an EMBL/GenBank/DDBJ whole genome shotgun (WGS) entry which is preliminary data.</text>
</comment>
<dbReference type="Pfam" id="PF02771">
    <property type="entry name" value="Acyl-CoA_dh_N"/>
    <property type="match status" value="1"/>
</dbReference>
<evidence type="ECO:0000313" key="8">
    <source>
        <dbReference type="EMBL" id="MEL5988095.1"/>
    </source>
</evidence>
<dbReference type="SUPFAM" id="SSF56645">
    <property type="entry name" value="Acyl-CoA dehydrogenase NM domain-like"/>
    <property type="match status" value="1"/>
</dbReference>
<keyword evidence="9" id="KW-1185">Reference proteome</keyword>
<evidence type="ECO:0000256" key="3">
    <source>
        <dbReference type="ARBA" id="ARBA00022630"/>
    </source>
</evidence>
<dbReference type="InterPro" id="IPR009100">
    <property type="entry name" value="AcylCoA_DH/oxidase_NM_dom_sf"/>
</dbReference>
<reference evidence="8 9" key="1">
    <citation type="submission" date="2024-04" db="EMBL/GenBank/DDBJ databases">
        <authorList>
            <person name="Wu Y.S."/>
            <person name="Zhang L."/>
        </authorList>
    </citation>
    <scope>NUCLEOTIDE SEQUENCE [LARGE SCALE GENOMIC DNA]</scope>
    <source>
        <strain evidence="8 9">KG-01</strain>
    </source>
</reference>
<dbReference type="Proteomes" id="UP001398420">
    <property type="component" value="Unassembled WGS sequence"/>
</dbReference>
<dbReference type="SUPFAM" id="SSF47203">
    <property type="entry name" value="Acyl-CoA dehydrogenase C-terminal domain-like"/>
    <property type="match status" value="1"/>
</dbReference>
<keyword evidence="5 8" id="KW-0560">Oxidoreductase</keyword>
<dbReference type="EC" id="1.-.-.-" evidence="8"/>
<gene>
    <name evidence="8" type="ORF">AAF454_06655</name>
</gene>
<name>A0ABU9LJ92_9BACL</name>
<dbReference type="Gene3D" id="2.40.110.10">
    <property type="entry name" value="Butyryl-CoA Dehydrogenase, subunit A, domain 2"/>
    <property type="match status" value="1"/>
</dbReference>
<keyword evidence="3" id="KW-0285">Flavoprotein</keyword>
<evidence type="ECO:0000256" key="1">
    <source>
        <dbReference type="ARBA" id="ARBA00001974"/>
    </source>
</evidence>
<dbReference type="InterPro" id="IPR046373">
    <property type="entry name" value="Acyl-CoA_Oxase/DH_mid-dom_sf"/>
</dbReference>
<dbReference type="PANTHER" id="PTHR43884:SF20">
    <property type="entry name" value="ACYL-COA DEHYDROGENASE FADE28"/>
    <property type="match status" value="1"/>
</dbReference>
<evidence type="ECO:0000256" key="4">
    <source>
        <dbReference type="ARBA" id="ARBA00022827"/>
    </source>
</evidence>
<keyword evidence="4" id="KW-0274">FAD</keyword>